<evidence type="ECO:0000313" key="6">
    <source>
        <dbReference type="Proteomes" id="UP001501842"/>
    </source>
</evidence>
<dbReference type="SMART" id="SM00866">
    <property type="entry name" value="UTRA"/>
    <property type="match status" value="1"/>
</dbReference>
<dbReference type="PROSITE" id="PS50949">
    <property type="entry name" value="HTH_GNTR"/>
    <property type="match status" value="1"/>
</dbReference>
<evidence type="ECO:0000256" key="1">
    <source>
        <dbReference type="ARBA" id="ARBA00023015"/>
    </source>
</evidence>
<gene>
    <name evidence="5" type="ORF">GCM10010439_73390</name>
</gene>
<dbReference type="InterPro" id="IPR036388">
    <property type="entry name" value="WH-like_DNA-bd_sf"/>
</dbReference>
<dbReference type="Gene3D" id="3.40.1410.10">
    <property type="entry name" value="Chorismate lyase-like"/>
    <property type="match status" value="1"/>
</dbReference>
<evidence type="ECO:0000259" key="4">
    <source>
        <dbReference type="PROSITE" id="PS50949"/>
    </source>
</evidence>
<comment type="caution">
    <text evidence="5">The sequence shown here is derived from an EMBL/GenBank/DDBJ whole genome shotgun (WGS) entry which is preliminary data.</text>
</comment>
<dbReference type="PANTHER" id="PTHR44846">
    <property type="entry name" value="MANNOSYL-D-GLYCERATE TRANSPORT/METABOLISM SYSTEM REPRESSOR MNGR-RELATED"/>
    <property type="match status" value="1"/>
</dbReference>
<evidence type="ECO:0000256" key="3">
    <source>
        <dbReference type="ARBA" id="ARBA00023163"/>
    </source>
</evidence>
<keyword evidence="6" id="KW-1185">Reference proteome</keyword>
<dbReference type="PRINTS" id="PR00035">
    <property type="entry name" value="HTHGNTR"/>
</dbReference>
<sequence>MVSNSNTPLWEGLYKELRERIVSRDLPPNSEVSREMQLAAQYGISRTTVRQALAQLQADGLITRGMGRLGRRVRDQRPLEWNLCKFERGERRDNASTGMDDWAAAVAEQGREPRQEVSVSITVPPADVALALELEPGALAVRRHRVRYVDNVPYQLSVSWFPESIARDTLLMEERDIAVPGGILRSIGCPQVSIRDRIGIRMPTPAEADQLDIPTGTPVGEHHRTGYGEDGQPIRHMVTVFGGDKHFLVYELEL</sequence>
<reference evidence="6" key="1">
    <citation type="journal article" date="2019" name="Int. J. Syst. Evol. Microbiol.">
        <title>The Global Catalogue of Microorganisms (GCM) 10K type strain sequencing project: providing services to taxonomists for standard genome sequencing and annotation.</title>
        <authorList>
            <consortium name="The Broad Institute Genomics Platform"/>
            <consortium name="The Broad Institute Genome Sequencing Center for Infectious Disease"/>
            <person name="Wu L."/>
            <person name="Ma J."/>
        </authorList>
    </citation>
    <scope>NUCLEOTIDE SEQUENCE [LARGE SCALE GENOMIC DNA]</scope>
    <source>
        <strain evidence="6">JCM 8201</strain>
    </source>
</reference>
<dbReference type="InterPro" id="IPR036390">
    <property type="entry name" value="WH_DNA-bd_sf"/>
</dbReference>
<dbReference type="InterPro" id="IPR028978">
    <property type="entry name" value="Chorismate_lyase_/UTRA_dom_sf"/>
</dbReference>
<dbReference type="InterPro" id="IPR050679">
    <property type="entry name" value="Bact_HTH_transcr_reg"/>
</dbReference>
<dbReference type="CDD" id="cd07377">
    <property type="entry name" value="WHTH_GntR"/>
    <property type="match status" value="1"/>
</dbReference>
<organism evidence="5 6">
    <name type="scientific">Actinocorallia aurantiaca</name>
    <dbReference type="NCBI Taxonomy" id="46204"/>
    <lineage>
        <taxon>Bacteria</taxon>
        <taxon>Bacillati</taxon>
        <taxon>Actinomycetota</taxon>
        <taxon>Actinomycetes</taxon>
        <taxon>Streptosporangiales</taxon>
        <taxon>Thermomonosporaceae</taxon>
        <taxon>Actinocorallia</taxon>
    </lineage>
</organism>
<evidence type="ECO:0000313" key="5">
    <source>
        <dbReference type="EMBL" id="GAA2738651.1"/>
    </source>
</evidence>
<accession>A0ABP6HAQ4</accession>
<protein>
    <submittedName>
        <fullName evidence="5">GntR family transcriptional regulator</fullName>
    </submittedName>
</protein>
<dbReference type="SUPFAM" id="SSF64288">
    <property type="entry name" value="Chorismate lyase-like"/>
    <property type="match status" value="1"/>
</dbReference>
<dbReference type="SMART" id="SM00345">
    <property type="entry name" value="HTH_GNTR"/>
    <property type="match status" value="1"/>
</dbReference>
<keyword evidence="2" id="KW-0238">DNA-binding</keyword>
<dbReference type="Proteomes" id="UP001501842">
    <property type="component" value="Unassembled WGS sequence"/>
</dbReference>
<dbReference type="SUPFAM" id="SSF46785">
    <property type="entry name" value="Winged helix' DNA-binding domain"/>
    <property type="match status" value="1"/>
</dbReference>
<dbReference type="EMBL" id="BAAATZ010000044">
    <property type="protein sequence ID" value="GAA2738651.1"/>
    <property type="molecule type" value="Genomic_DNA"/>
</dbReference>
<dbReference type="InterPro" id="IPR011663">
    <property type="entry name" value="UTRA"/>
</dbReference>
<dbReference type="Gene3D" id="1.10.10.10">
    <property type="entry name" value="Winged helix-like DNA-binding domain superfamily/Winged helix DNA-binding domain"/>
    <property type="match status" value="1"/>
</dbReference>
<keyword evidence="1" id="KW-0805">Transcription regulation</keyword>
<keyword evidence="3" id="KW-0804">Transcription</keyword>
<evidence type="ECO:0000256" key="2">
    <source>
        <dbReference type="ARBA" id="ARBA00023125"/>
    </source>
</evidence>
<proteinExistence type="predicted"/>
<dbReference type="PANTHER" id="PTHR44846:SF17">
    <property type="entry name" value="GNTR-FAMILY TRANSCRIPTIONAL REGULATOR"/>
    <property type="match status" value="1"/>
</dbReference>
<dbReference type="Pfam" id="PF00392">
    <property type="entry name" value="GntR"/>
    <property type="match status" value="1"/>
</dbReference>
<feature type="domain" description="HTH gntR-type" evidence="4">
    <location>
        <begin position="7"/>
        <end position="76"/>
    </location>
</feature>
<name>A0ABP6HAQ4_9ACTN</name>
<dbReference type="Pfam" id="PF07702">
    <property type="entry name" value="UTRA"/>
    <property type="match status" value="1"/>
</dbReference>
<dbReference type="InterPro" id="IPR000524">
    <property type="entry name" value="Tscrpt_reg_HTH_GntR"/>
</dbReference>